<evidence type="ECO:0008006" key="3">
    <source>
        <dbReference type="Google" id="ProtNLM"/>
    </source>
</evidence>
<organism evidence="1 2">
    <name type="scientific">Psylliodes chrysocephalus</name>
    <dbReference type="NCBI Taxonomy" id="3402493"/>
    <lineage>
        <taxon>Eukaryota</taxon>
        <taxon>Metazoa</taxon>
        <taxon>Ecdysozoa</taxon>
        <taxon>Arthropoda</taxon>
        <taxon>Hexapoda</taxon>
        <taxon>Insecta</taxon>
        <taxon>Pterygota</taxon>
        <taxon>Neoptera</taxon>
        <taxon>Endopterygota</taxon>
        <taxon>Coleoptera</taxon>
        <taxon>Polyphaga</taxon>
        <taxon>Cucujiformia</taxon>
        <taxon>Chrysomeloidea</taxon>
        <taxon>Chrysomelidae</taxon>
        <taxon>Galerucinae</taxon>
        <taxon>Alticini</taxon>
        <taxon>Psylliodes</taxon>
    </lineage>
</organism>
<accession>A0A9P0D687</accession>
<evidence type="ECO:0000313" key="1">
    <source>
        <dbReference type="EMBL" id="CAH1112619.1"/>
    </source>
</evidence>
<dbReference type="InterPro" id="IPR015089">
    <property type="entry name" value="UQCR"/>
</dbReference>
<dbReference type="EMBL" id="OV651818">
    <property type="protein sequence ID" value="CAH1112619.1"/>
    <property type="molecule type" value="Genomic_DNA"/>
</dbReference>
<evidence type="ECO:0000313" key="2">
    <source>
        <dbReference type="Proteomes" id="UP001153636"/>
    </source>
</evidence>
<reference evidence="1" key="1">
    <citation type="submission" date="2022-01" db="EMBL/GenBank/DDBJ databases">
        <authorList>
            <person name="King R."/>
        </authorList>
    </citation>
    <scope>NUCLEOTIDE SEQUENCE</scope>
</reference>
<dbReference type="InterPro" id="IPR029027">
    <property type="entry name" value="Single_a-helix_sf"/>
</dbReference>
<sequence>MSGAAAASKLALPGPLKAIGKKHIEIASQWVGSAMVFGATAGVTLCYATDWRVIVDYIPYYNGKFKEE</sequence>
<dbReference type="PANTHER" id="PTHR15420">
    <property type="entry name" value="UBIQUINOL-CYTOCHROME C REDUCTASE COMPLEX 6.4 KD PROTEIN"/>
    <property type="match status" value="1"/>
</dbReference>
<keyword evidence="2" id="KW-1185">Reference proteome</keyword>
<dbReference type="AlphaFoldDB" id="A0A9P0D687"/>
<dbReference type="Gene3D" id="1.20.5.220">
    <property type="match status" value="1"/>
</dbReference>
<dbReference type="PANTHER" id="PTHR15420:SF2">
    <property type="entry name" value="CYTOCHROME B-C1 COMPLEX SUBUNIT 10"/>
    <property type="match status" value="1"/>
</dbReference>
<name>A0A9P0D687_9CUCU</name>
<gene>
    <name evidence="1" type="ORF">PSYICH_LOCUS11911</name>
</gene>
<proteinExistence type="predicted"/>
<dbReference type="OrthoDB" id="15743at2759"/>
<dbReference type="GO" id="GO:0005743">
    <property type="term" value="C:mitochondrial inner membrane"/>
    <property type="evidence" value="ECO:0007669"/>
    <property type="project" value="TreeGrafter"/>
</dbReference>
<dbReference type="SUPFAM" id="SSF81518">
    <property type="entry name" value="Subunit XI (6.4 kDa protein) of cytochrome bc1 complex (Ubiquinol-cytochrome c reductase)"/>
    <property type="match status" value="1"/>
</dbReference>
<dbReference type="Pfam" id="PF08997">
    <property type="entry name" value="UCR_6-4kD"/>
    <property type="match status" value="1"/>
</dbReference>
<dbReference type="Proteomes" id="UP001153636">
    <property type="component" value="Chromosome 6"/>
</dbReference>
<dbReference type="GO" id="GO:0006122">
    <property type="term" value="P:mitochondrial electron transport, ubiquinol to cytochrome c"/>
    <property type="evidence" value="ECO:0007669"/>
    <property type="project" value="InterPro"/>
</dbReference>
<protein>
    <recommendedName>
        <fullName evidence="3">Cytochrome b-c1 complex subunit 10</fullName>
    </recommendedName>
</protein>